<evidence type="ECO:0000313" key="2">
    <source>
        <dbReference type="Proteomes" id="UP001207468"/>
    </source>
</evidence>
<dbReference type="Proteomes" id="UP001207468">
    <property type="component" value="Unassembled WGS sequence"/>
</dbReference>
<comment type="caution">
    <text evidence="1">The sequence shown here is derived from an EMBL/GenBank/DDBJ whole genome shotgun (WGS) entry which is preliminary data.</text>
</comment>
<organism evidence="1 2">
    <name type="scientific">Russula earlei</name>
    <dbReference type="NCBI Taxonomy" id="71964"/>
    <lineage>
        <taxon>Eukaryota</taxon>
        <taxon>Fungi</taxon>
        <taxon>Dikarya</taxon>
        <taxon>Basidiomycota</taxon>
        <taxon>Agaricomycotina</taxon>
        <taxon>Agaricomycetes</taxon>
        <taxon>Russulales</taxon>
        <taxon>Russulaceae</taxon>
        <taxon>Russula</taxon>
    </lineage>
</organism>
<reference evidence="1" key="1">
    <citation type="submission" date="2021-03" db="EMBL/GenBank/DDBJ databases">
        <title>Evolutionary priming and transition to the ectomycorrhizal habit in an iconic lineage of mushroom-forming fungi: is preadaptation a requirement?</title>
        <authorList>
            <consortium name="DOE Joint Genome Institute"/>
            <person name="Looney B.P."/>
            <person name="Miyauchi S."/>
            <person name="Morin E."/>
            <person name="Drula E."/>
            <person name="Courty P.E."/>
            <person name="Chicoki N."/>
            <person name="Fauchery L."/>
            <person name="Kohler A."/>
            <person name="Kuo A."/>
            <person name="LaButti K."/>
            <person name="Pangilinan J."/>
            <person name="Lipzen A."/>
            <person name="Riley R."/>
            <person name="Andreopoulos W."/>
            <person name="He G."/>
            <person name="Johnson J."/>
            <person name="Barry K.W."/>
            <person name="Grigoriev I.V."/>
            <person name="Nagy L."/>
            <person name="Hibbett D."/>
            <person name="Henrissat B."/>
            <person name="Matheny P.B."/>
            <person name="Labbe J."/>
            <person name="Martin A.F."/>
        </authorList>
    </citation>
    <scope>NUCLEOTIDE SEQUENCE</scope>
    <source>
        <strain evidence="1">BPL698</strain>
    </source>
</reference>
<proteinExistence type="predicted"/>
<keyword evidence="2" id="KW-1185">Reference proteome</keyword>
<accession>A0ACC0UB54</accession>
<gene>
    <name evidence="1" type="ORF">F5148DRAFT_1195917</name>
</gene>
<evidence type="ECO:0000313" key="1">
    <source>
        <dbReference type="EMBL" id="KAI9508471.1"/>
    </source>
</evidence>
<sequence length="1168" mass="129309">MSQPRNNLEALQCQIPPQQKSTYFSPAQSPKAPKFKPAKAGSTSGAPSHSRSAIAQLPSFSTPGYGKQKPRPPASLALHTHSSNEAIDISSSGPTSPSSAVSLPHKRSSFELAPALPDSSKRPRIAPCSDKENTFTALYKGKEREGRSPPSQIYTIYAPVSLSEVTPTSSPSGRIGAAFRPFIYKYKDHSDLQAITFEELHSLYKIDERHFHQVRRDLDKLRMRRASDYDRYVLEGLKDLLDDRLEAITNEISARETGSEVTQPLNKSAAQFAPVGASATCTGSYSSTRDWESSVHETQVIDENFAEDGAHISSTSHGSTVVSDDPDYVSGARLAAEHNAQLTTSASTSSSRAAFSSGDKQISDPPFTTSGSRSSRIPAFAAADEHNDWLEAQHGPASDDELWNHVDGNIEDDSVEVVLPDANLPTPMFSAVANLRPPPAETPSEASLKASPHYPEVVEKLRNVFRLKAFRKNQLAAIMCTLDGCDTIVLMPTGGGKSLCYQLPAVCRGGKTSGVTVVVSPLRALMADQVERLRSLSIDVMMLASLDQDGNTMHELRSASKMPSLVYATPEKLYCNENMKATLKGLHARHQLARFVIDEAHLINTWGRDFRSSGYGALFNIRKEYPGIPIVALTATATSEALQDIVTALGLCDYVLLSQSFNRPNLRYNIIPKPPKKGIEPGIVQFIKEKYPDETGIIYCKARVKTEEVAMVLRAHNLTAKHFHAGLADGDRKRIQQQWQNGECKIIVATIAFGMGVDKADVRFVIHYDVPDSVDAYCQETGRAGRDGKVAECLLYYNYHDIQQKIRQINQDKDIDDVQKERKKQAVHTLNQFCLNEVDCRRMLLLNHFTEKFDPVMCNATCDNCASTVEVSETDLTTEATYFVKLIQEVQHKCLKITGPLSIHAFRGTSKQDMVRRTFDTLDHFARGSEVSTDTAKRLFDHLVAREILMTKLEAQRANRAPISYVHLGPKAEEFLTNRQSFILKIRSAKKGTGPARSTKKGPLAYLPPTVSIRKDRPRLLPAADEAIESFSPTDDSDAHFDDDIEVEPEPREPSPPPLSQARQRLRASPSIQVVELPVQGRQADFNRECFKALSALRDEFARMRDCDPIDILSEETLQLLSCILPSDAVAFRDVLAMNHDEMSVQEKWAAFGGPCLDITSKYAMLMR</sequence>
<protein>
    <submittedName>
        <fullName evidence="1">Uncharacterized protein</fullName>
    </submittedName>
</protein>
<dbReference type="EMBL" id="JAGFNK010000089">
    <property type="protein sequence ID" value="KAI9508471.1"/>
    <property type="molecule type" value="Genomic_DNA"/>
</dbReference>
<name>A0ACC0UB54_9AGAM</name>